<keyword evidence="3" id="KW-1185">Reference proteome</keyword>
<feature type="region of interest" description="Disordered" evidence="1">
    <location>
        <begin position="1"/>
        <end position="134"/>
    </location>
</feature>
<feature type="compositionally biased region" description="Polar residues" evidence="1">
    <location>
        <begin position="36"/>
        <end position="48"/>
    </location>
</feature>
<evidence type="ECO:0000313" key="3">
    <source>
        <dbReference type="Proteomes" id="UP001500034"/>
    </source>
</evidence>
<evidence type="ECO:0000256" key="1">
    <source>
        <dbReference type="SAM" id="MobiDB-lite"/>
    </source>
</evidence>
<name>A0ABP7SA20_9ACTN</name>
<proteinExistence type="predicted"/>
<sequence length="134" mass="13679">MPSPARGRFFMSLNASTREMSASRPESTACPIPAEASTTTDSAVTARTAQRGLFRRTGGLGGRRDGRAPPGRGGGPPRGDAAGTRGERGGVGKVAPPRGRAERPDVGSVSTVGPYDLLPGAATPAARTLVPRSR</sequence>
<dbReference type="Proteomes" id="UP001500034">
    <property type="component" value="Unassembled WGS sequence"/>
</dbReference>
<gene>
    <name evidence="2" type="ORF">GCM10022384_62910</name>
</gene>
<accession>A0ABP7SA20</accession>
<reference evidence="3" key="1">
    <citation type="journal article" date="2019" name="Int. J. Syst. Evol. Microbiol.">
        <title>The Global Catalogue of Microorganisms (GCM) 10K type strain sequencing project: providing services to taxonomists for standard genome sequencing and annotation.</title>
        <authorList>
            <consortium name="The Broad Institute Genomics Platform"/>
            <consortium name="The Broad Institute Genome Sequencing Center for Infectious Disease"/>
            <person name="Wu L."/>
            <person name="Ma J."/>
        </authorList>
    </citation>
    <scope>NUCLEOTIDE SEQUENCE [LARGE SCALE GENOMIC DNA]</scope>
    <source>
        <strain evidence="3">JCM 17027</strain>
    </source>
</reference>
<protein>
    <submittedName>
        <fullName evidence="2">Uncharacterized protein</fullName>
    </submittedName>
</protein>
<dbReference type="EMBL" id="BAABCQ010000194">
    <property type="protein sequence ID" value="GAA4008553.1"/>
    <property type="molecule type" value="Genomic_DNA"/>
</dbReference>
<organism evidence="2 3">
    <name type="scientific">Streptomyces marokkonensis</name>
    <dbReference type="NCBI Taxonomy" id="324855"/>
    <lineage>
        <taxon>Bacteria</taxon>
        <taxon>Bacillati</taxon>
        <taxon>Actinomycetota</taxon>
        <taxon>Actinomycetes</taxon>
        <taxon>Kitasatosporales</taxon>
        <taxon>Streptomycetaceae</taxon>
        <taxon>Streptomyces</taxon>
    </lineage>
</organism>
<comment type="caution">
    <text evidence="2">The sequence shown here is derived from an EMBL/GenBank/DDBJ whole genome shotgun (WGS) entry which is preliminary data.</text>
</comment>
<feature type="compositionally biased region" description="Polar residues" evidence="1">
    <location>
        <begin position="13"/>
        <end position="26"/>
    </location>
</feature>
<evidence type="ECO:0000313" key="2">
    <source>
        <dbReference type="EMBL" id="GAA4008553.1"/>
    </source>
</evidence>